<protein>
    <submittedName>
        <fullName evidence="1">Uncharacterized protein</fullName>
    </submittedName>
</protein>
<dbReference type="RefSeq" id="WP_268240184.1">
    <property type="nucleotide sequence ID" value="NZ_BMHE01000039.1"/>
</dbReference>
<comment type="caution">
    <text evidence="1">The sequence shown here is derived from an EMBL/GenBank/DDBJ whole genome shotgun (WGS) entry which is preliminary data.</text>
</comment>
<dbReference type="Proteomes" id="UP000615455">
    <property type="component" value="Unassembled WGS sequence"/>
</dbReference>
<sequence>MSEAYPLLASTAAFFATAVFGLKGQLMNGMMLIDRKMATLEI</sequence>
<gene>
    <name evidence="1" type="ORF">GCM10008018_54010</name>
</gene>
<organism evidence="1 2">
    <name type="scientific">Paenibacillus marchantiophytorum</name>
    <dbReference type="NCBI Taxonomy" id="1619310"/>
    <lineage>
        <taxon>Bacteria</taxon>
        <taxon>Bacillati</taxon>
        <taxon>Bacillota</taxon>
        <taxon>Bacilli</taxon>
        <taxon>Bacillales</taxon>
        <taxon>Paenibacillaceae</taxon>
        <taxon>Paenibacillus</taxon>
    </lineage>
</organism>
<accession>A0ABQ1F6V4</accession>
<name>A0ABQ1F6V4_9BACL</name>
<reference evidence="2" key="1">
    <citation type="journal article" date="2019" name="Int. J. Syst. Evol. Microbiol.">
        <title>The Global Catalogue of Microorganisms (GCM) 10K type strain sequencing project: providing services to taxonomists for standard genome sequencing and annotation.</title>
        <authorList>
            <consortium name="The Broad Institute Genomics Platform"/>
            <consortium name="The Broad Institute Genome Sequencing Center for Infectious Disease"/>
            <person name="Wu L."/>
            <person name="Ma J."/>
        </authorList>
    </citation>
    <scope>NUCLEOTIDE SEQUENCE [LARGE SCALE GENOMIC DNA]</scope>
    <source>
        <strain evidence="2">CGMCC 1.15043</strain>
    </source>
</reference>
<dbReference type="EMBL" id="BMHE01000039">
    <property type="protein sequence ID" value="GGA00946.1"/>
    <property type="molecule type" value="Genomic_DNA"/>
</dbReference>
<evidence type="ECO:0000313" key="2">
    <source>
        <dbReference type="Proteomes" id="UP000615455"/>
    </source>
</evidence>
<proteinExistence type="predicted"/>
<keyword evidence="2" id="KW-1185">Reference proteome</keyword>
<evidence type="ECO:0000313" key="1">
    <source>
        <dbReference type="EMBL" id="GGA00946.1"/>
    </source>
</evidence>